<reference evidence="10 11" key="1">
    <citation type="submission" date="2025-04" db="UniProtKB">
        <authorList>
            <consortium name="RefSeq"/>
        </authorList>
    </citation>
    <scope>IDENTIFICATION</scope>
    <source>
        <strain evidence="10 11">MV-25-SWS-2005</strain>
        <tissue evidence="10 11">Whole body</tissue>
    </source>
</reference>
<name>A0A6I8VIQ3_DROPS</name>
<evidence type="ECO:0000256" key="4">
    <source>
        <dbReference type="ARBA" id="ARBA00023157"/>
    </source>
</evidence>
<organism evidence="9 10">
    <name type="scientific">Drosophila pseudoobscura pseudoobscura</name>
    <name type="common">Fruit fly</name>
    <dbReference type="NCBI Taxonomy" id="46245"/>
    <lineage>
        <taxon>Eukaryota</taxon>
        <taxon>Metazoa</taxon>
        <taxon>Ecdysozoa</taxon>
        <taxon>Arthropoda</taxon>
        <taxon>Hexapoda</taxon>
        <taxon>Insecta</taxon>
        <taxon>Pterygota</taxon>
        <taxon>Neoptera</taxon>
        <taxon>Endopterygota</taxon>
        <taxon>Diptera</taxon>
        <taxon>Brachycera</taxon>
        <taxon>Muscomorpha</taxon>
        <taxon>Ephydroidea</taxon>
        <taxon>Drosophilidae</taxon>
        <taxon>Drosophila</taxon>
        <taxon>Sophophora</taxon>
    </lineage>
</organism>
<evidence type="ECO:0000256" key="1">
    <source>
        <dbReference type="ARBA" id="ARBA00022614"/>
    </source>
</evidence>
<dbReference type="Pfam" id="PF13855">
    <property type="entry name" value="LRR_8"/>
    <property type="match status" value="1"/>
</dbReference>
<keyword evidence="7" id="KW-0812">Transmembrane</keyword>
<dbReference type="PANTHER" id="PTHR45842">
    <property type="entry name" value="SYNAPTIC ADHESION-LIKE MOLECULE SALM"/>
    <property type="match status" value="1"/>
</dbReference>
<dbReference type="InterPro" id="IPR001611">
    <property type="entry name" value="Leu-rich_rpt"/>
</dbReference>
<feature type="domain" description="Ig-like" evidence="8">
    <location>
        <begin position="330"/>
        <end position="448"/>
    </location>
</feature>
<dbReference type="AlphaFoldDB" id="A0A6I8VIQ3"/>
<dbReference type="InterPro" id="IPR003599">
    <property type="entry name" value="Ig_sub"/>
</dbReference>
<evidence type="ECO:0000259" key="8">
    <source>
        <dbReference type="PROSITE" id="PS50835"/>
    </source>
</evidence>
<dbReference type="Pfam" id="PF13927">
    <property type="entry name" value="Ig_3"/>
    <property type="match status" value="1"/>
</dbReference>
<evidence type="ECO:0000313" key="10">
    <source>
        <dbReference type="RefSeq" id="XP_015042216.2"/>
    </source>
</evidence>
<dbReference type="PROSITE" id="PS50835">
    <property type="entry name" value="IG_LIKE"/>
    <property type="match status" value="1"/>
</dbReference>
<dbReference type="InterPro" id="IPR003591">
    <property type="entry name" value="Leu-rich_rpt_typical-subtyp"/>
</dbReference>
<dbReference type="GO" id="GO:0071944">
    <property type="term" value="C:cell periphery"/>
    <property type="evidence" value="ECO:0007669"/>
    <property type="project" value="UniProtKB-ARBA"/>
</dbReference>
<dbReference type="FunFam" id="3.80.10.10:FF:000082">
    <property type="entry name" value="Leucine-rich repeat-containing 24"/>
    <property type="match status" value="1"/>
</dbReference>
<evidence type="ECO:0000313" key="11">
    <source>
        <dbReference type="RefSeq" id="XP_015042217.2"/>
    </source>
</evidence>
<dbReference type="PANTHER" id="PTHR45842:SF12">
    <property type="entry name" value="KEKKON 5, ISOFORM A"/>
    <property type="match status" value="1"/>
</dbReference>
<evidence type="ECO:0000256" key="7">
    <source>
        <dbReference type="SAM" id="Phobius"/>
    </source>
</evidence>
<dbReference type="Gene3D" id="3.80.10.10">
    <property type="entry name" value="Ribonuclease Inhibitor"/>
    <property type="match status" value="2"/>
</dbReference>
<evidence type="ECO:0000256" key="6">
    <source>
        <dbReference type="SAM" id="MobiDB-lite"/>
    </source>
</evidence>
<keyword evidence="9" id="KW-1185">Reference proteome</keyword>
<dbReference type="SMART" id="SM00369">
    <property type="entry name" value="LRR_TYP"/>
    <property type="match status" value="6"/>
</dbReference>
<dbReference type="SMART" id="SM00409">
    <property type="entry name" value="IG"/>
    <property type="match status" value="1"/>
</dbReference>
<dbReference type="InterPro" id="IPR000483">
    <property type="entry name" value="Cys-rich_flank_reg_C"/>
</dbReference>
<keyword evidence="2" id="KW-0732">Signal</keyword>
<keyword evidence="5" id="KW-0325">Glycoprotein</keyword>
<protein>
    <submittedName>
        <fullName evidence="10 11">Uncharacterized protein kek4 isoform X1</fullName>
    </submittedName>
</protein>
<feature type="transmembrane region" description="Helical" evidence="7">
    <location>
        <begin position="466"/>
        <end position="489"/>
    </location>
</feature>
<dbReference type="Proteomes" id="UP000001819">
    <property type="component" value="Chromosome X"/>
</dbReference>
<dbReference type="InterPro" id="IPR050467">
    <property type="entry name" value="LRFN"/>
</dbReference>
<evidence type="ECO:0000256" key="5">
    <source>
        <dbReference type="ARBA" id="ARBA00023180"/>
    </source>
</evidence>
<dbReference type="InterPro" id="IPR007110">
    <property type="entry name" value="Ig-like_dom"/>
</dbReference>
<dbReference type="SUPFAM" id="SSF52058">
    <property type="entry name" value="L domain-like"/>
    <property type="match status" value="1"/>
</dbReference>
<gene>
    <name evidence="10 11" type="primary">kek4</name>
</gene>
<dbReference type="RefSeq" id="XP_015042216.2">
    <property type="nucleotide sequence ID" value="XM_015186730.2"/>
</dbReference>
<dbReference type="InterPro" id="IPR036179">
    <property type="entry name" value="Ig-like_dom_sf"/>
</dbReference>
<proteinExistence type="predicted"/>
<keyword evidence="4" id="KW-1015">Disulfide bond</keyword>
<dbReference type="InterPro" id="IPR013783">
    <property type="entry name" value="Ig-like_fold"/>
</dbReference>
<feature type="region of interest" description="Disordered" evidence="6">
    <location>
        <begin position="811"/>
        <end position="838"/>
    </location>
</feature>
<evidence type="ECO:0000313" key="9">
    <source>
        <dbReference type="Proteomes" id="UP000001819"/>
    </source>
</evidence>
<dbReference type="ExpressionAtlas" id="A0A6I8VIQ3">
    <property type="expression patterns" value="baseline"/>
</dbReference>
<keyword evidence="7" id="KW-0472">Membrane</keyword>
<evidence type="ECO:0000256" key="2">
    <source>
        <dbReference type="ARBA" id="ARBA00022729"/>
    </source>
</evidence>
<feature type="compositionally biased region" description="Polar residues" evidence="6">
    <location>
        <begin position="811"/>
        <end position="820"/>
    </location>
</feature>
<dbReference type="RefSeq" id="XP_015042217.2">
    <property type="nucleotide sequence ID" value="XM_015186731.2"/>
</dbReference>
<dbReference type="SUPFAM" id="SSF48726">
    <property type="entry name" value="Immunoglobulin"/>
    <property type="match status" value="1"/>
</dbReference>
<dbReference type="SMART" id="SM00082">
    <property type="entry name" value="LRRCT"/>
    <property type="match status" value="1"/>
</dbReference>
<evidence type="ECO:0000256" key="3">
    <source>
        <dbReference type="ARBA" id="ARBA00022737"/>
    </source>
</evidence>
<keyword evidence="7" id="KW-1133">Transmembrane helix</keyword>
<dbReference type="SMART" id="SM00408">
    <property type="entry name" value="IGc2"/>
    <property type="match status" value="1"/>
</dbReference>
<keyword evidence="1" id="KW-0433">Leucine-rich repeat</keyword>
<keyword evidence="3" id="KW-0677">Repeat</keyword>
<dbReference type="InterPro" id="IPR003598">
    <property type="entry name" value="Ig_sub2"/>
</dbReference>
<feature type="region of interest" description="Disordered" evidence="6">
    <location>
        <begin position="681"/>
        <end position="706"/>
    </location>
</feature>
<accession>A0A6I8VIQ3</accession>
<dbReference type="Gene3D" id="2.60.40.10">
    <property type="entry name" value="Immunoglobulins"/>
    <property type="match status" value="1"/>
</dbReference>
<sequence length="911" mass="100658">MVRSLRVPSICRGSRHKWASTPEAEHELECDTGSRRQLPVIGMLITMVISSSSLTSLRLRLPILLLLFKWVCLVSLLRLVPGPRPARGDWLMDCGNCHCKWNSGKKTADCRNLSLSGVPEYLSSEVQVLDLSQNQILTLEENAFLATQLQNLHKLFIRNSTLQKIIPQSFTQLEILIELDLSNNLLRELLPNVFDCLTKVRALVLNGNLLQTLRGGVFHHLKYLHKIELKHNRLVSIDPQAFLDVPLLSQIYLDGNQFRVLHRETFQSLNRLTALSLDQNPWNCTCDLQEFRDFVLKMNLYTPPTACHYPLQLRSMLWIEDQPEAFACKPKIVYPARGASINTSKENVTLVCRVHGSPNTVVAWDYNKQLYKSGSTTGSMGSTGSMGPRHPRVHIEMLREEKRSTRDPQFGRDVFTSRLTIVGAEKSDEGVYTCLAENAGGKDAVQMSLVVQKSSVQRDLLLNSNLFVIICLMVLGLISVSVLLSMVTYCIYRRFKHLHLHPRQHTHLRSINFSAQQFSSDAGAVVLHGHGVSNSVVVAGGTEVLLDTFQNQATDRHRSVEPIAESRKFSDLITSIDRNRSPHAIMGYLCNRPSAAIGGNNVASRNSNSLLSGEDDYGARKHRDETLTLERKFKDKLNVTSKGYDLSRSNVIEDHRIMPSASASATATACDIRETAIIRQSEEYQPDVLPSNSPPEGPGRPGGLTMLENNEDQLSQQLMLIGLNSNCNSNSNARSKYNINVQKYLQDKYGSVGTAVRRNNNNISDSRQESASGSFLLYPPKVAQQQLHLQPQPEPQPQLQGLQRHCRSLALPSSQRQSTDSHCRQPSPPPYTTTSATSTIPCTLSLSLSDAASRGGGGGGGGGGGEGVMENMIAAITVTSSSSLAPLQNKLTTTAVAASTNNGSASRKRIL</sequence>
<dbReference type="PROSITE" id="PS51450">
    <property type="entry name" value="LRR"/>
    <property type="match status" value="1"/>
</dbReference>
<dbReference type="InterPro" id="IPR032675">
    <property type="entry name" value="LRR_dom_sf"/>
</dbReference>